<evidence type="ECO:0000256" key="5">
    <source>
        <dbReference type="SAM" id="MobiDB-lite"/>
    </source>
</evidence>
<feature type="region of interest" description="Disordered" evidence="5">
    <location>
        <begin position="180"/>
        <end position="266"/>
    </location>
</feature>
<dbReference type="PANTHER" id="PTHR10587:SF133">
    <property type="entry name" value="CHITIN DEACETYLASE 1-RELATED"/>
    <property type="match status" value="1"/>
</dbReference>
<evidence type="ECO:0000256" key="4">
    <source>
        <dbReference type="PROSITE-ProRule" id="PRU00591"/>
    </source>
</evidence>
<dbReference type="InterPro" id="IPR050248">
    <property type="entry name" value="Polysacc_deacetylase_ArnD"/>
</dbReference>
<protein>
    <submittedName>
        <fullName evidence="7">Polysaccharide deacetylase family protein</fullName>
    </submittedName>
</protein>
<keyword evidence="8" id="KW-1185">Reference proteome</keyword>
<keyword evidence="2" id="KW-0677">Repeat</keyword>
<accession>A0ABT2TWL2</accession>
<dbReference type="EMBL" id="JAOQJL010000035">
    <property type="protein sequence ID" value="MCU6766628.1"/>
    <property type="molecule type" value="Genomic_DNA"/>
</dbReference>
<dbReference type="CDD" id="cd10954">
    <property type="entry name" value="CE4_CtAXE_like"/>
    <property type="match status" value="1"/>
</dbReference>
<dbReference type="Proteomes" id="UP001652409">
    <property type="component" value="Unassembled WGS sequence"/>
</dbReference>
<sequence>MSGRKQRTNRPLLITAVILCLVCGILLTRTSPSSGSMDDKKQPDMFVAENTDTITPPAQDTVSGDTPEVTQPPEVLPTDTPVPEPTTVPADDASASQVSPEAASGVWTSSGSNWYFMVNGAALTGWLTDTDNKRYYFDSNGVMQTGWLDDNGNRYYLNGDGVMQTGDVIVDGQLCHFSSDGVMNGNPSPVSDQTESSPLLYYINPNPEKADASSDAAPAATGANSDQVSTPDAATDTAAPVAQNSTDVQTLPQDTPVPTPTPVPDKKIALTFDDGPSDYTARLLDCLEANNAKATFFLVGNMIDYYSEDVTRMEALGCELGNHSYDHTDLSTLSAEEVSNEIGQTDQLLNNLVGHGATVVRPPYGNVNDTVTSVIATPMILWTVDPEDWDEGEDVDRLVNAVLDNITDGSIVLMHDIFSSSVDAAEILIPRLIQDGYELVTVHQLAESKGITLQGGVLYNSLT</sequence>
<evidence type="ECO:0000259" key="6">
    <source>
        <dbReference type="PROSITE" id="PS51677"/>
    </source>
</evidence>
<dbReference type="SUPFAM" id="SSF69360">
    <property type="entry name" value="Cell wall binding repeat"/>
    <property type="match status" value="1"/>
</dbReference>
<dbReference type="PROSITE" id="PS51170">
    <property type="entry name" value="CW"/>
    <property type="match status" value="2"/>
</dbReference>
<evidence type="ECO:0000313" key="7">
    <source>
        <dbReference type="EMBL" id="MCU6766628.1"/>
    </source>
</evidence>
<feature type="domain" description="NodB homology" evidence="6">
    <location>
        <begin position="266"/>
        <end position="440"/>
    </location>
</feature>
<feature type="region of interest" description="Disordered" evidence="5">
    <location>
        <begin position="53"/>
        <end position="104"/>
    </location>
</feature>
<feature type="compositionally biased region" description="Low complexity" evidence="5">
    <location>
        <begin position="213"/>
        <end position="240"/>
    </location>
</feature>
<dbReference type="Pfam" id="PF19127">
    <property type="entry name" value="Choline_bind_3"/>
    <property type="match status" value="1"/>
</dbReference>
<evidence type="ECO:0000313" key="8">
    <source>
        <dbReference type="Proteomes" id="UP001652409"/>
    </source>
</evidence>
<dbReference type="PROSITE" id="PS51677">
    <property type="entry name" value="NODB"/>
    <property type="match status" value="1"/>
</dbReference>
<proteinExistence type="predicted"/>
<evidence type="ECO:0000256" key="1">
    <source>
        <dbReference type="ARBA" id="ARBA00022723"/>
    </source>
</evidence>
<reference evidence="7 8" key="1">
    <citation type="journal article" date="2021" name="ISME Commun">
        <title>Automated analysis of genomic sequences facilitates high-throughput and comprehensive description of bacteria.</title>
        <authorList>
            <person name="Hitch T.C.A."/>
        </authorList>
    </citation>
    <scope>NUCLEOTIDE SEQUENCE [LARGE SCALE GENOMIC DNA]</scope>
    <source>
        <strain evidence="7 8">Sanger_23</strain>
    </source>
</reference>
<dbReference type="InterPro" id="IPR018337">
    <property type="entry name" value="Cell_wall/Cho-bd_repeat"/>
</dbReference>
<gene>
    <name evidence="7" type="ORF">OCV61_14665</name>
</gene>
<comment type="caution">
    <text evidence="7">The sequence shown here is derived from an EMBL/GenBank/DDBJ whole genome shotgun (WGS) entry which is preliminary data.</text>
</comment>
<keyword evidence="3" id="KW-0378">Hydrolase</keyword>
<dbReference type="RefSeq" id="WP_158422438.1">
    <property type="nucleotide sequence ID" value="NZ_JAOQJL010000035.1"/>
</dbReference>
<dbReference type="SUPFAM" id="SSF88713">
    <property type="entry name" value="Glycoside hydrolase/deacetylase"/>
    <property type="match status" value="1"/>
</dbReference>
<dbReference type="InterPro" id="IPR011330">
    <property type="entry name" value="Glyco_hydro/deAcase_b/a-brl"/>
</dbReference>
<feature type="repeat" description="Cell wall-binding" evidence="4">
    <location>
        <begin position="123"/>
        <end position="143"/>
    </location>
</feature>
<feature type="repeat" description="Cell wall-binding" evidence="4">
    <location>
        <begin position="144"/>
        <end position="163"/>
    </location>
</feature>
<dbReference type="Pfam" id="PF01522">
    <property type="entry name" value="Polysacc_deac_1"/>
    <property type="match status" value="1"/>
</dbReference>
<evidence type="ECO:0000256" key="2">
    <source>
        <dbReference type="ARBA" id="ARBA00022737"/>
    </source>
</evidence>
<dbReference type="PANTHER" id="PTHR10587">
    <property type="entry name" value="GLYCOSYL TRANSFERASE-RELATED"/>
    <property type="match status" value="1"/>
</dbReference>
<evidence type="ECO:0000256" key="3">
    <source>
        <dbReference type="ARBA" id="ARBA00022801"/>
    </source>
</evidence>
<feature type="compositionally biased region" description="Polar residues" evidence="5">
    <location>
        <begin position="185"/>
        <end position="197"/>
    </location>
</feature>
<dbReference type="InterPro" id="IPR002509">
    <property type="entry name" value="NODB_dom"/>
</dbReference>
<feature type="compositionally biased region" description="Polar residues" evidence="5">
    <location>
        <begin position="53"/>
        <end position="64"/>
    </location>
</feature>
<organism evidence="7 8">
    <name type="scientific">Blautia ammoniilytica</name>
    <dbReference type="NCBI Taxonomy" id="2981782"/>
    <lineage>
        <taxon>Bacteria</taxon>
        <taxon>Bacillati</taxon>
        <taxon>Bacillota</taxon>
        <taxon>Clostridia</taxon>
        <taxon>Lachnospirales</taxon>
        <taxon>Lachnospiraceae</taxon>
        <taxon>Blautia</taxon>
    </lineage>
</organism>
<dbReference type="Gene3D" id="3.20.20.370">
    <property type="entry name" value="Glycoside hydrolase/deacetylase"/>
    <property type="match status" value="1"/>
</dbReference>
<dbReference type="Gene3D" id="2.10.270.20">
    <property type="match status" value="1"/>
</dbReference>
<keyword evidence="1" id="KW-0479">Metal-binding</keyword>
<name>A0ABT2TWL2_9FIRM</name>